<dbReference type="OrthoDB" id="9815027at2"/>
<accession>A0A0J1IKR3</accession>
<dbReference type="PANTHER" id="PTHR32027:SF0">
    <property type="entry name" value="CYTOSINE DEAMINASE"/>
    <property type="match status" value="1"/>
</dbReference>
<keyword evidence="2 4" id="KW-0378">Hydrolase</keyword>
<reference evidence="4 5" key="1">
    <citation type="submission" date="2015-05" db="EMBL/GenBank/DDBJ databases">
        <title>Whole genome sequence and identification of bacterial endophytes from Costus igneus.</title>
        <authorList>
            <person name="Lee Y.P."/>
            <person name="Gan H.M."/>
            <person name="Eng W."/>
            <person name="Wheatley M.S."/>
            <person name="Caraballo A."/>
            <person name="Polter S."/>
            <person name="Savka M.A."/>
            <person name="Hudson A.O."/>
        </authorList>
    </citation>
    <scope>NUCLEOTIDE SEQUENCE [LARGE SCALE GENOMIC DNA]</scope>
    <source>
        <strain evidence="4 5">RIT379</strain>
    </source>
</reference>
<dbReference type="AlphaFoldDB" id="A0A0J1IKR3"/>
<dbReference type="InterPro" id="IPR052349">
    <property type="entry name" value="Metallo-hydrolase_Enzymes"/>
</dbReference>
<dbReference type="SUPFAM" id="SSF51338">
    <property type="entry name" value="Composite domain of metallo-dependent hydrolases"/>
    <property type="match status" value="1"/>
</dbReference>
<dbReference type="SUPFAM" id="SSF51556">
    <property type="entry name" value="Metallo-dependent hydrolases"/>
    <property type="match status" value="1"/>
</dbReference>
<name>A0A0J1IKR3_NIACI</name>
<dbReference type="Proteomes" id="UP000036045">
    <property type="component" value="Unassembled WGS sequence"/>
</dbReference>
<dbReference type="GO" id="GO:0004131">
    <property type="term" value="F:cytosine deaminase activity"/>
    <property type="evidence" value="ECO:0007669"/>
    <property type="project" value="UniProtKB-EC"/>
</dbReference>
<comment type="caution">
    <text evidence="4">The sequence shown here is derived from an EMBL/GenBank/DDBJ whole genome shotgun (WGS) entry which is preliminary data.</text>
</comment>
<evidence type="ECO:0000259" key="3">
    <source>
        <dbReference type="Pfam" id="PF07969"/>
    </source>
</evidence>
<keyword evidence="1" id="KW-0479">Metal-binding</keyword>
<dbReference type="InterPro" id="IPR011059">
    <property type="entry name" value="Metal-dep_hydrolase_composite"/>
</dbReference>
<sequence>MFDLVLKNAQLPFKGNPTNIGIKDGKIHSISSSNLMGNEEMDLEGNVLLPPFVEMHTHLDTVLTAGEPWFNQSGTLGEAIDIWSVRKQSLAKEDVKNRAFKALKMLMEYGVLYVRAAVDISDSDLTALHAIMELREELKSFLSLQIIAFPQNGIISCPENQERLEKAILLGADAVSAVPHLENTREEGIQSLEFAFSLAKKYEKEIHIFCDEVDDEHSRFLEVVASLTMQEKMEGKVTASHANAMLYYSDAYANKVMSLVKKAQVTIVCCPLVNTTMQGRADAHPKGRGITRLKELAEQGVNVCIAHDDIQTPFYPFGNGNILQAAHMALHLAHMTGREELKHIVNMITVNGAQAYSIKDKYGIEVGKEANFACFSVKDVYEIFFKQPKCRYLFRKGALVVETVPERTSWK</sequence>
<dbReference type="EMBL" id="LDPH01000008">
    <property type="protein sequence ID" value="KLV26552.1"/>
    <property type="molecule type" value="Genomic_DNA"/>
</dbReference>
<dbReference type="PATRIC" id="fig|1397.4.peg.5442"/>
<evidence type="ECO:0000313" key="4">
    <source>
        <dbReference type="EMBL" id="KLV26552.1"/>
    </source>
</evidence>
<dbReference type="InterPro" id="IPR013108">
    <property type="entry name" value="Amidohydro_3"/>
</dbReference>
<keyword evidence="5" id="KW-1185">Reference proteome</keyword>
<dbReference type="Gene3D" id="2.30.40.10">
    <property type="entry name" value="Urease, subunit C, domain 1"/>
    <property type="match status" value="1"/>
</dbReference>
<dbReference type="PANTHER" id="PTHR32027">
    <property type="entry name" value="CYTOSINE DEAMINASE"/>
    <property type="match status" value="1"/>
</dbReference>
<feature type="domain" description="Amidohydrolase 3" evidence="3">
    <location>
        <begin position="89"/>
        <end position="400"/>
    </location>
</feature>
<dbReference type="InterPro" id="IPR032466">
    <property type="entry name" value="Metal_Hydrolase"/>
</dbReference>
<dbReference type="Pfam" id="PF07969">
    <property type="entry name" value="Amidohydro_3"/>
    <property type="match status" value="1"/>
</dbReference>
<dbReference type="Gene3D" id="3.20.20.140">
    <property type="entry name" value="Metal-dependent hydrolases"/>
    <property type="match status" value="1"/>
</dbReference>
<gene>
    <name evidence="4" type="ORF">ABW02_10645</name>
</gene>
<protein>
    <submittedName>
        <fullName evidence="4">Cytosine deaminase</fullName>
        <ecNumber evidence="4">3.5.4.1</ecNumber>
    </submittedName>
</protein>
<proteinExistence type="predicted"/>
<evidence type="ECO:0000313" key="5">
    <source>
        <dbReference type="Proteomes" id="UP000036045"/>
    </source>
</evidence>
<dbReference type="RefSeq" id="WP_047942010.1">
    <property type="nucleotide sequence ID" value="NZ_LDPH01000008.1"/>
</dbReference>
<evidence type="ECO:0000256" key="1">
    <source>
        <dbReference type="ARBA" id="ARBA00022723"/>
    </source>
</evidence>
<organism evidence="4 5">
    <name type="scientific">Niallia circulans</name>
    <name type="common">Bacillus circulans</name>
    <dbReference type="NCBI Taxonomy" id="1397"/>
    <lineage>
        <taxon>Bacteria</taxon>
        <taxon>Bacillati</taxon>
        <taxon>Bacillota</taxon>
        <taxon>Bacilli</taxon>
        <taxon>Bacillales</taxon>
        <taxon>Bacillaceae</taxon>
        <taxon>Niallia</taxon>
    </lineage>
</organism>
<dbReference type="GO" id="GO:0046872">
    <property type="term" value="F:metal ion binding"/>
    <property type="evidence" value="ECO:0007669"/>
    <property type="project" value="UniProtKB-KW"/>
</dbReference>
<dbReference type="EC" id="3.5.4.1" evidence="4"/>
<evidence type="ECO:0000256" key="2">
    <source>
        <dbReference type="ARBA" id="ARBA00022801"/>
    </source>
</evidence>
<dbReference type="FunFam" id="3.20.20.140:FF:000019">
    <property type="entry name" value="Cytosine deaminase"/>
    <property type="match status" value="1"/>
</dbReference>
<dbReference type="CDD" id="cd01293">
    <property type="entry name" value="Bact_CD"/>
    <property type="match status" value="1"/>
</dbReference>